<dbReference type="Proteomes" id="UP000031186">
    <property type="component" value="Unassembled WGS sequence"/>
</dbReference>
<dbReference type="GO" id="GO:0009099">
    <property type="term" value="P:L-valine biosynthetic process"/>
    <property type="evidence" value="ECO:0007669"/>
    <property type="project" value="TreeGrafter"/>
</dbReference>
<protein>
    <submittedName>
        <fullName evidence="6">Acetolactate synthase</fullName>
    </submittedName>
</protein>
<dbReference type="PANTHER" id="PTHR18968">
    <property type="entry name" value="THIAMINE PYROPHOSPHATE ENZYMES"/>
    <property type="match status" value="1"/>
</dbReference>
<dbReference type="HOGENOM" id="CLU_013748_4_0_1"/>
<feature type="domain" description="Thiamine pyrophosphate enzyme N-terminal TPP-binding" evidence="5">
    <location>
        <begin position="72"/>
        <end position="194"/>
    </location>
</feature>
<dbReference type="InterPro" id="IPR029035">
    <property type="entry name" value="DHS-like_NAD/FAD-binding_dom"/>
</dbReference>
<evidence type="ECO:0000256" key="1">
    <source>
        <dbReference type="ARBA" id="ARBA00007812"/>
    </source>
</evidence>
<feature type="region of interest" description="Disordered" evidence="3">
    <location>
        <begin position="24"/>
        <end position="46"/>
    </location>
</feature>
<dbReference type="InterPro" id="IPR045229">
    <property type="entry name" value="TPP_enz"/>
</dbReference>
<dbReference type="EMBL" id="AZNF01000001">
    <property type="protein sequence ID" value="KID70453.1"/>
    <property type="molecule type" value="Genomic_DNA"/>
</dbReference>
<feature type="non-terminal residue" evidence="6">
    <location>
        <position position="1"/>
    </location>
</feature>
<dbReference type="CDD" id="cd02002">
    <property type="entry name" value="TPP_BFDC"/>
    <property type="match status" value="1"/>
</dbReference>
<dbReference type="Gene3D" id="3.40.50.1220">
    <property type="entry name" value="TPP-binding domain"/>
    <property type="match status" value="1"/>
</dbReference>
<dbReference type="SUPFAM" id="SSF52518">
    <property type="entry name" value="Thiamin diphosphate-binding fold (THDP-binding)"/>
    <property type="match status" value="2"/>
</dbReference>
<dbReference type="GO" id="GO:0005948">
    <property type="term" value="C:acetolactate synthase complex"/>
    <property type="evidence" value="ECO:0007669"/>
    <property type="project" value="TreeGrafter"/>
</dbReference>
<dbReference type="AlphaFoldDB" id="A0A0B4FJ42"/>
<dbReference type="Pfam" id="PF02775">
    <property type="entry name" value="TPP_enzyme_C"/>
    <property type="match status" value="1"/>
</dbReference>
<sequence length="595" mass="63958">MALRTRLARQVHFRPLPPSAASRRFRPLARLPPSPESPPAAPFSTSRYSLQAPDRASMAASQLTQAPSHQTAKAGITACFVNVGSDHPSVLEAIVKGKRERPNAWPRIITCPAEMTAISMADGYARVSGRPQAVLVHVDVGTQALGHGVHNASVGRVPIFIFAGMCPYTEAGEVTGSRTEYMHWLQEAPDQKAIVRQYCRYTGEVRTGLNVKQTVGRALQFANSAPRGPVYVAAAREVLAQEVPPYSLDQAHDVCFPFEHPASEGFRLALDECTRDTDMVFLLDCDVPWIPARNPPPEHATIYHVDCDPLNQQIPVSFFPAHGRWKADSFTALSQLVEYIKNDAALAKQLQDPEYAARGAAREKVHASRLAEIAAQARLGDDEPLNAANIGSLLKTALPASTTFVIEAVTAAQTLSDQLQPSRPGSWINCGATGIGWSNGAALGVKMALMDLESDQPGEHSLVCQVVGDGSFMCAAPSSALWVASKYEIPVLTIVLNNGGWKAPRNSAQLVYPDGLAAGATDDEINISFCPTPNYAALAEAAAGSETGGGGLTGDDGAWMRGLRVRTVAELKRALEMVESRVIQQRKGMLLEVML</sequence>
<dbReference type="GO" id="GO:0009097">
    <property type="term" value="P:isoleucine biosynthetic process"/>
    <property type="evidence" value="ECO:0007669"/>
    <property type="project" value="TreeGrafter"/>
</dbReference>
<dbReference type="InterPro" id="IPR011766">
    <property type="entry name" value="TPP_enzyme_TPP-bd"/>
</dbReference>
<dbReference type="GO" id="GO:0030976">
    <property type="term" value="F:thiamine pyrophosphate binding"/>
    <property type="evidence" value="ECO:0007669"/>
    <property type="project" value="InterPro"/>
</dbReference>
<comment type="similarity">
    <text evidence="1">Belongs to the TPP enzyme family.</text>
</comment>
<dbReference type="GO" id="GO:0003984">
    <property type="term" value="F:acetolactate synthase activity"/>
    <property type="evidence" value="ECO:0007669"/>
    <property type="project" value="TreeGrafter"/>
</dbReference>
<evidence type="ECO:0000313" key="6">
    <source>
        <dbReference type="EMBL" id="KID70453.1"/>
    </source>
</evidence>
<evidence type="ECO:0000256" key="3">
    <source>
        <dbReference type="SAM" id="MobiDB-lite"/>
    </source>
</evidence>
<feature type="domain" description="Thiamine pyrophosphate enzyme TPP-binding" evidence="4">
    <location>
        <begin position="417"/>
        <end position="542"/>
    </location>
</feature>
<dbReference type="PANTHER" id="PTHR18968:SF164">
    <property type="entry name" value="PYRUVATE DECARBOXYLASE"/>
    <property type="match status" value="1"/>
</dbReference>
<keyword evidence="2" id="KW-0786">Thiamine pyrophosphate</keyword>
<evidence type="ECO:0000256" key="2">
    <source>
        <dbReference type="ARBA" id="ARBA00023052"/>
    </source>
</evidence>
<keyword evidence="7" id="KW-1185">Reference proteome</keyword>
<evidence type="ECO:0000259" key="4">
    <source>
        <dbReference type="Pfam" id="PF02775"/>
    </source>
</evidence>
<feature type="compositionally biased region" description="Pro residues" evidence="3">
    <location>
        <begin position="30"/>
        <end position="41"/>
    </location>
</feature>
<dbReference type="GO" id="GO:0050660">
    <property type="term" value="F:flavin adenine dinucleotide binding"/>
    <property type="evidence" value="ECO:0007669"/>
    <property type="project" value="TreeGrafter"/>
</dbReference>
<dbReference type="SUPFAM" id="SSF52467">
    <property type="entry name" value="DHS-like NAD/FAD-binding domain"/>
    <property type="match status" value="1"/>
</dbReference>
<gene>
    <name evidence="6" type="ORF">MAN_00052</name>
</gene>
<dbReference type="InterPro" id="IPR012001">
    <property type="entry name" value="Thiamin_PyroP_enz_TPP-bd_dom"/>
</dbReference>
<evidence type="ECO:0000313" key="7">
    <source>
        <dbReference type="Proteomes" id="UP000031186"/>
    </source>
</evidence>
<dbReference type="GO" id="GO:0005739">
    <property type="term" value="C:mitochondrion"/>
    <property type="evidence" value="ECO:0007669"/>
    <property type="project" value="TreeGrafter"/>
</dbReference>
<evidence type="ECO:0000259" key="5">
    <source>
        <dbReference type="Pfam" id="PF02776"/>
    </source>
</evidence>
<reference evidence="6 7" key="1">
    <citation type="journal article" date="2014" name="Proc. Natl. Acad. Sci. U.S.A.">
        <title>Trajectory and genomic determinants of fungal-pathogen speciation and host adaptation.</title>
        <authorList>
            <person name="Hu X."/>
            <person name="Xiao G."/>
            <person name="Zheng P."/>
            <person name="Shang Y."/>
            <person name="Su Y."/>
            <person name="Zhang X."/>
            <person name="Liu X."/>
            <person name="Zhan S."/>
            <person name="St Leger R.J."/>
            <person name="Wang C."/>
        </authorList>
    </citation>
    <scope>NUCLEOTIDE SEQUENCE [LARGE SCALE GENOMIC DNA]</scope>
    <source>
        <strain evidence="6 7">ARSEF 549</strain>
    </source>
</reference>
<organism evidence="6 7">
    <name type="scientific">Metarhizium anisopliae (strain ARSEF 549)</name>
    <dbReference type="NCBI Taxonomy" id="3151832"/>
    <lineage>
        <taxon>Eukaryota</taxon>
        <taxon>Fungi</taxon>
        <taxon>Dikarya</taxon>
        <taxon>Ascomycota</taxon>
        <taxon>Pezizomycotina</taxon>
        <taxon>Sordariomycetes</taxon>
        <taxon>Hypocreomycetidae</taxon>
        <taxon>Hypocreales</taxon>
        <taxon>Clavicipitaceae</taxon>
        <taxon>Metarhizium</taxon>
    </lineage>
</organism>
<dbReference type="VEuPathDB" id="FungiDB:MAN_00052"/>
<dbReference type="OrthoDB" id="2867507at2759"/>
<name>A0A0B4FJ42_METAF</name>
<dbReference type="InterPro" id="IPR029061">
    <property type="entry name" value="THDP-binding"/>
</dbReference>
<dbReference type="Gene3D" id="3.40.50.970">
    <property type="match status" value="2"/>
</dbReference>
<accession>A0A0B4FJ42</accession>
<proteinExistence type="inferred from homology"/>
<dbReference type="Pfam" id="PF02776">
    <property type="entry name" value="TPP_enzyme_N"/>
    <property type="match status" value="1"/>
</dbReference>
<dbReference type="CDD" id="cd07035">
    <property type="entry name" value="TPP_PYR_POX_like"/>
    <property type="match status" value="1"/>
</dbReference>
<comment type="caution">
    <text evidence="6">The sequence shown here is derived from an EMBL/GenBank/DDBJ whole genome shotgun (WGS) entry which is preliminary data.</text>
</comment>